<dbReference type="InterPro" id="IPR042506">
    <property type="entry name" value="IQCC"/>
</dbReference>
<dbReference type="PANTHER" id="PTHR16049">
    <property type="entry name" value="IQ DOMAIN-CONTAINING PROTEIN C"/>
    <property type="match status" value="1"/>
</dbReference>
<comment type="caution">
    <text evidence="2">The sequence shown here is derived from an EMBL/GenBank/DDBJ whole genome shotgun (WGS) entry which is preliminary data.</text>
</comment>
<evidence type="ECO:0000313" key="2">
    <source>
        <dbReference type="EMBL" id="MBN3320574.1"/>
    </source>
</evidence>
<evidence type="ECO:0000313" key="3">
    <source>
        <dbReference type="Proteomes" id="UP000736164"/>
    </source>
</evidence>
<sequence>MENPELERRLTVFQALIRGFLVRRHFSSLRGDYEDIVREIDGDLSHLEWHGNLIPVPGFSYEKGAGPRSQDGPAAGPPGAEPGSGSRGNEPGPAIEVLQPERDTSGTQERQAPDDPAAPAPTAETCREARQHSEARAGPQADSTGRPAGWEDGRQSGSRTDATATWDRLQRKEMPMTREGLRLYRNNLAMELLWLQQAIASRKNYLVLKQRLGTP</sequence>
<dbReference type="EMBL" id="JAAWVO010052138">
    <property type="protein sequence ID" value="MBN3320574.1"/>
    <property type="molecule type" value="Genomic_DNA"/>
</dbReference>
<feature type="non-terminal residue" evidence="2">
    <location>
        <position position="1"/>
    </location>
</feature>
<protein>
    <submittedName>
        <fullName evidence="2">IQCC protein</fullName>
    </submittedName>
</protein>
<dbReference type="PANTHER" id="PTHR16049:SF8">
    <property type="entry name" value="IQ DOMAIN-CONTAINING PROTEIN C"/>
    <property type="match status" value="1"/>
</dbReference>
<proteinExistence type="predicted"/>
<feature type="compositionally biased region" description="Basic and acidic residues" evidence="1">
    <location>
        <begin position="125"/>
        <end position="135"/>
    </location>
</feature>
<accession>A0A8J7NYM9</accession>
<dbReference type="AlphaFoldDB" id="A0A8J7NYM9"/>
<keyword evidence="3" id="KW-1185">Reference proteome</keyword>
<gene>
    <name evidence="2" type="primary">Iqcc</name>
    <name evidence="2" type="ORF">GTO95_0016282</name>
</gene>
<dbReference type="PROSITE" id="PS50096">
    <property type="entry name" value="IQ"/>
    <property type="match status" value="1"/>
</dbReference>
<feature type="region of interest" description="Disordered" evidence="1">
    <location>
        <begin position="60"/>
        <end position="165"/>
    </location>
</feature>
<dbReference type="Proteomes" id="UP000736164">
    <property type="component" value="Unassembled WGS sequence"/>
</dbReference>
<organism evidence="2 3">
    <name type="scientific">Atractosteus spatula</name>
    <name type="common">Alligator gar</name>
    <name type="synonym">Lepisosteus spatula</name>
    <dbReference type="NCBI Taxonomy" id="7917"/>
    <lineage>
        <taxon>Eukaryota</taxon>
        <taxon>Metazoa</taxon>
        <taxon>Chordata</taxon>
        <taxon>Craniata</taxon>
        <taxon>Vertebrata</taxon>
        <taxon>Euteleostomi</taxon>
        <taxon>Actinopterygii</taxon>
        <taxon>Neopterygii</taxon>
        <taxon>Holostei</taxon>
        <taxon>Semionotiformes</taxon>
        <taxon>Lepisosteidae</taxon>
        <taxon>Atractosteus</taxon>
    </lineage>
</organism>
<evidence type="ECO:0000256" key="1">
    <source>
        <dbReference type="SAM" id="MobiDB-lite"/>
    </source>
</evidence>
<reference evidence="2" key="1">
    <citation type="journal article" date="2021" name="Cell">
        <title>Tracing the genetic footprints of vertebrate landing in non-teleost ray-finned fishes.</title>
        <authorList>
            <person name="Bi X."/>
            <person name="Wang K."/>
            <person name="Yang L."/>
            <person name="Pan H."/>
            <person name="Jiang H."/>
            <person name="Wei Q."/>
            <person name="Fang M."/>
            <person name="Yu H."/>
            <person name="Zhu C."/>
            <person name="Cai Y."/>
            <person name="He Y."/>
            <person name="Gan X."/>
            <person name="Zeng H."/>
            <person name="Yu D."/>
            <person name="Zhu Y."/>
            <person name="Jiang H."/>
            <person name="Qiu Q."/>
            <person name="Yang H."/>
            <person name="Zhang Y.E."/>
            <person name="Wang W."/>
            <person name="Zhu M."/>
            <person name="He S."/>
            <person name="Zhang G."/>
        </authorList>
    </citation>
    <scope>NUCLEOTIDE SEQUENCE</scope>
    <source>
        <strain evidence="2">Allg_001</strain>
    </source>
</reference>
<name>A0A8J7NYM9_ATRSP</name>
<feature type="non-terminal residue" evidence="2">
    <location>
        <position position="215"/>
    </location>
</feature>